<dbReference type="OrthoDB" id="2659386at2759"/>
<sequence>MTTAQREATLRWLEKKPEARERQLTLGRLRAARQRERKSAAKQQRGTDPGLTLHSSLSPSLSIPPNAQPNSHLSPQHVANLATRTSHSSSVAAIRAEIQDWTLEWGSEKDWAVEFHRELRRAEAHPPDGVDSWVNFLDDHVRHGRDILVALKNVNMKEVFEDPLVVQDIFTQVLELTHHVLSEVVFISVKLDEYAPALPSSRISGARHFTM</sequence>
<feature type="compositionally biased region" description="Basic and acidic residues" evidence="1">
    <location>
        <begin position="8"/>
        <end position="23"/>
    </location>
</feature>
<evidence type="ECO:0000256" key="1">
    <source>
        <dbReference type="SAM" id="MobiDB-lite"/>
    </source>
</evidence>
<feature type="compositionally biased region" description="Low complexity" evidence="1">
    <location>
        <begin position="49"/>
        <end position="65"/>
    </location>
</feature>
<dbReference type="EMBL" id="JH711583">
    <property type="protein sequence ID" value="EIW78049.1"/>
    <property type="molecule type" value="Genomic_DNA"/>
</dbReference>
<keyword evidence="3" id="KW-1185">Reference proteome</keyword>
<evidence type="ECO:0000313" key="3">
    <source>
        <dbReference type="Proteomes" id="UP000053558"/>
    </source>
</evidence>
<dbReference type="GeneID" id="19209421"/>
<dbReference type="Proteomes" id="UP000053558">
    <property type="component" value="Unassembled WGS sequence"/>
</dbReference>
<dbReference type="KEGG" id="cput:CONPUDRAFT_75784"/>
<comment type="caution">
    <text evidence="2">The sequence shown here is derived from an EMBL/GenBank/DDBJ whole genome shotgun (WGS) entry which is preliminary data.</text>
</comment>
<feature type="region of interest" description="Disordered" evidence="1">
    <location>
        <begin position="1"/>
        <end position="74"/>
    </location>
</feature>
<evidence type="ECO:0000313" key="2">
    <source>
        <dbReference type="EMBL" id="EIW78049.1"/>
    </source>
</evidence>
<organism evidence="2 3">
    <name type="scientific">Coniophora puteana (strain RWD-64-598)</name>
    <name type="common">Brown rot fungus</name>
    <dbReference type="NCBI Taxonomy" id="741705"/>
    <lineage>
        <taxon>Eukaryota</taxon>
        <taxon>Fungi</taxon>
        <taxon>Dikarya</taxon>
        <taxon>Basidiomycota</taxon>
        <taxon>Agaricomycotina</taxon>
        <taxon>Agaricomycetes</taxon>
        <taxon>Agaricomycetidae</taxon>
        <taxon>Boletales</taxon>
        <taxon>Coniophorineae</taxon>
        <taxon>Coniophoraceae</taxon>
        <taxon>Coniophora</taxon>
    </lineage>
</organism>
<name>A0A5M3MFL1_CONPW</name>
<gene>
    <name evidence="2" type="ORF">CONPUDRAFT_75784</name>
</gene>
<protein>
    <submittedName>
        <fullName evidence="2">Uncharacterized protein</fullName>
    </submittedName>
</protein>
<dbReference type="AlphaFoldDB" id="A0A5M3MFL1"/>
<reference evidence="3" key="1">
    <citation type="journal article" date="2012" name="Science">
        <title>The Paleozoic origin of enzymatic lignin decomposition reconstructed from 31 fungal genomes.</title>
        <authorList>
            <person name="Floudas D."/>
            <person name="Binder M."/>
            <person name="Riley R."/>
            <person name="Barry K."/>
            <person name="Blanchette R.A."/>
            <person name="Henrissat B."/>
            <person name="Martinez A.T."/>
            <person name="Otillar R."/>
            <person name="Spatafora J.W."/>
            <person name="Yadav J.S."/>
            <person name="Aerts A."/>
            <person name="Benoit I."/>
            <person name="Boyd A."/>
            <person name="Carlson A."/>
            <person name="Copeland A."/>
            <person name="Coutinho P.M."/>
            <person name="de Vries R.P."/>
            <person name="Ferreira P."/>
            <person name="Findley K."/>
            <person name="Foster B."/>
            <person name="Gaskell J."/>
            <person name="Glotzer D."/>
            <person name="Gorecki P."/>
            <person name="Heitman J."/>
            <person name="Hesse C."/>
            <person name="Hori C."/>
            <person name="Igarashi K."/>
            <person name="Jurgens J.A."/>
            <person name="Kallen N."/>
            <person name="Kersten P."/>
            <person name="Kohler A."/>
            <person name="Kuees U."/>
            <person name="Kumar T.K.A."/>
            <person name="Kuo A."/>
            <person name="LaButti K."/>
            <person name="Larrondo L.F."/>
            <person name="Lindquist E."/>
            <person name="Ling A."/>
            <person name="Lombard V."/>
            <person name="Lucas S."/>
            <person name="Lundell T."/>
            <person name="Martin R."/>
            <person name="McLaughlin D.J."/>
            <person name="Morgenstern I."/>
            <person name="Morin E."/>
            <person name="Murat C."/>
            <person name="Nagy L.G."/>
            <person name="Nolan M."/>
            <person name="Ohm R.A."/>
            <person name="Patyshakuliyeva A."/>
            <person name="Rokas A."/>
            <person name="Ruiz-Duenas F.J."/>
            <person name="Sabat G."/>
            <person name="Salamov A."/>
            <person name="Samejima M."/>
            <person name="Schmutz J."/>
            <person name="Slot J.C."/>
            <person name="St John F."/>
            <person name="Stenlid J."/>
            <person name="Sun H."/>
            <person name="Sun S."/>
            <person name="Syed K."/>
            <person name="Tsang A."/>
            <person name="Wiebenga A."/>
            <person name="Young D."/>
            <person name="Pisabarro A."/>
            <person name="Eastwood D.C."/>
            <person name="Martin F."/>
            <person name="Cullen D."/>
            <person name="Grigoriev I.V."/>
            <person name="Hibbett D.S."/>
        </authorList>
    </citation>
    <scope>NUCLEOTIDE SEQUENCE [LARGE SCALE GENOMIC DNA]</scope>
    <source>
        <strain evidence="3">RWD-64-598 SS2</strain>
    </source>
</reference>
<accession>A0A5M3MFL1</accession>
<dbReference type="RefSeq" id="XP_007771922.1">
    <property type="nucleotide sequence ID" value="XM_007773732.1"/>
</dbReference>
<proteinExistence type="predicted"/>